<keyword evidence="7" id="KW-0547">Nucleotide-binding</keyword>
<evidence type="ECO:0000313" key="7">
    <source>
        <dbReference type="EMBL" id="KAB1642572.1"/>
    </source>
</evidence>
<dbReference type="Pfam" id="PF00664">
    <property type="entry name" value="ABC_membrane"/>
    <property type="match status" value="1"/>
</dbReference>
<keyword evidence="4 5" id="KW-0472">Membrane</keyword>
<dbReference type="GO" id="GO:0005524">
    <property type="term" value="F:ATP binding"/>
    <property type="evidence" value="ECO:0007669"/>
    <property type="project" value="UniProtKB-KW"/>
</dbReference>
<dbReference type="InterPro" id="IPR011527">
    <property type="entry name" value="ABC1_TM_dom"/>
</dbReference>
<name>A0A7J5BBE9_9MICO</name>
<evidence type="ECO:0000313" key="8">
    <source>
        <dbReference type="Proteomes" id="UP000433493"/>
    </source>
</evidence>
<gene>
    <name evidence="7" type="ORF">F8O05_08855</name>
</gene>
<feature type="transmembrane region" description="Helical" evidence="5">
    <location>
        <begin position="29"/>
        <end position="60"/>
    </location>
</feature>
<dbReference type="GO" id="GO:0140359">
    <property type="term" value="F:ABC-type transporter activity"/>
    <property type="evidence" value="ECO:0007669"/>
    <property type="project" value="InterPro"/>
</dbReference>
<dbReference type="Gene3D" id="1.20.1560.10">
    <property type="entry name" value="ABC transporter type 1, transmembrane domain"/>
    <property type="match status" value="2"/>
</dbReference>
<evidence type="ECO:0000259" key="6">
    <source>
        <dbReference type="PROSITE" id="PS50929"/>
    </source>
</evidence>
<evidence type="ECO:0000256" key="4">
    <source>
        <dbReference type="ARBA" id="ARBA00023136"/>
    </source>
</evidence>
<feature type="transmembrane region" description="Helical" evidence="5">
    <location>
        <begin position="149"/>
        <end position="166"/>
    </location>
</feature>
<reference evidence="7 8" key="1">
    <citation type="submission" date="2019-09" db="EMBL/GenBank/DDBJ databases">
        <title>Phylogeny of genus Pseudoclavibacter and closely related genus.</title>
        <authorList>
            <person name="Li Y."/>
        </authorList>
    </citation>
    <scope>NUCLEOTIDE SEQUENCE [LARGE SCALE GENOMIC DNA]</scope>
    <source>
        <strain evidence="7 8">KCTC 13959</strain>
    </source>
</reference>
<dbReference type="SUPFAM" id="SSF90123">
    <property type="entry name" value="ABC transporter transmembrane region"/>
    <property type="match status" value="2"/>
</dbReference>
<keyword evidence="3 5" id="KW-1133">Transmembrane helix</keyword>
<sequence length="361" mass="37879">MARFTQVSLTSQQTRSISLGAAVRNHRPALILSAVFSAIAAACSLAPFFAVYAVTVALFIAEDASTIAMIVGLAAAALVLRAVASAISSHVGHVAAYRILEELRLGIGQNLQHLPLGAVQARSSGEMKKILHDDIEQLEEVLAHGIPDGAAAVSMPIVTILAMFIVDWRLALLALGALVLLVVVSGIGMTLAQKNNRALAEHSLVLNRAVMGYLHGIRVIRAYLRADAGFDRAKDAVVTGAELQDAATSGPLRWLVAGMGAAMGLAVLVVVLAAIGELPGLALDSGTVWGITALLGAALLARVLATAWSNQLVWHLAAQSKADLQLSILDRLRRVPLGFFQRFDAGRAGATVTSDIPMLDF</sequence>
<dbReference type="PANTHER" id="PTHR24221">
    <property type="entry name" value="ATP-BINDING CASSETTE SUB-FAMILY B"/>
    <property type="match status" value="1"/>
</dbReference>
<feature type="domain" description="ABC transmembrane type-1" evidence="6">
    <location>
        <begin position="255"/>
        <end position="361"/>
    </location>
</feature>
<dbReference type="GO" id="GO:0005886">
    <property type="term" value="C:plasma membrane"/>
    <property type="evidence" value="ECO:0007669"/>
    <property type="project" value="UniProtKB-SubCell"/>
</dbReference>
<dbReference type="PANTHER" id="PTHR24221:SF654">
    <property type="entry name" value="ATP-BINDING CASSETTE SUB-FAMILY B MEMBER 6"/>
    <property type="match status" value="1"/>
</dbReference>
<comment type="subcellular location">
    <subcellularLocation>
        <location evidence="1">Cell membrane</location>
        <topology evidence="1">Multi-pass membrane protein</topology>
    </subcellularLocation>
</comment>
<dbReference type="Proteomes" id="UP000433493">
    <property type="component" value="Unassembled WGS sequence"/>
</dbReference>
<protein>
    <submittedName>
        <fullName evidence="7">ABC transporter ATP-binding protein</fullName>
    </submittedName>
</protein>
<evidence type="ECO:0000256" key="3">
    <source>
        <dbReference type="ARBA" id="ARBA00022989"/>
    </source>
</evidence>
<feature type="transmembrane region" description="Helical" evidence="5">
    <location>
        <begin position="287"/>
        <end position="305"/>
    </location>
</feature>
<keyword evidence="2 5" id="KW-0812">Transmembrane</keyword>
<feature type="domain" description="ABC transmembrane type-1" evidence="6">
    <location>
        <begin position="31"/>
        <end position="223"/>
    </location>
</feature>
<feature type="transmembrane region" description="Helical" evidence="5">
    <location>
        <begin position="172"/>
        <end position="192"/>
    </location>
</feature>
<evidence type="ECO:0000256" key="1">
    <source>
        <dbReference type="ARBA" id="ARBA00004651"/>
    </source>
</evidence>
<feature type="transmembrane region" description="Helical" evidence="5">
    <location>
        <begin position="254"/>
        <end position="275"/>
    </location>
</feature>
<feature type="transmembrane region" description="Helical" evidence="5">
    <location>
        <begin position="66"/>
        <end position="84"/>
    </location>
</feature>
<proteinExistence type="predicted"/>
<evidence type="ECO:0000256" key="5">
    <source>
        <dbReference type="SAM" id="Phobius"/>
    </source>
</evidence>
<keyword evidence="8" id="KW-1185">Reference proteome</keyword>
<dbReference type="InterPro" id="IPR036640">
    <property type="entry name" value="ABC1_TM_sf"/>
</dbReference>
<evidence type="ECO:0000256" key="2">
    <source>
        <dbReference type="ARBA" id="ARBA00022692"/>
    </source>
</evidence>
<dbReference type="InterPro" id="IPR039421">
    <property type="entry name" value="Type_1_exporter"/>
</dbReference>
<comment type="caution">
    <text evidence="7">The sequence shown here is derived from an EMBL/GenBank/DDBJ whole genome shotgun (WGS) entry which is preliminary data.</text>
</comment>
<accession>A0A7J5BBE9</accession>
<dbReference type="EMBL" id="WBKB01000005">
    <property type="protein sequence ID" value="KAB1642572.1"/>
    <property type="molecule type" value="Genomic_DNA"/>
</dbReference>
<organism evidence="7 8">
    <name type="scientific">Gulosibacter chungangensis</name>
    <dbReference type="NCBI Taxonomy" id="979746"/>
    <lineage>
        <taxon>Bacteria</taxon>
        <taxon>Bacillati</taxon>
        <taxon>Actinomycetota</taxon>
        <taxon>Actinomycetes</taxon>
        <taxon>Micrococcales</taxon>
        <taxon>Microbacteriaceae</taxon>
        <taxon>Gulosibacter</taxon>
    </lineage>
</organism>
<keyword evidence="7" id="KW-0067">ATP-binding</keyword>
<dbReference type="PROSITE" id="PS50929">
    <property type="entry name" value="ABC_TM1F"/>
    <property type="match status" value="2"/>
</dbReference>
<dbReference type="OrthoDB" id="9762778at2"/>
<dbReference type="AlphaFoldDB" id="A0A7J5BBE9"/>